<dbReference type="RefSeq" id="WP_033364399.1">
    <property type="nucleotide sequence ID" value="NZ_CP073767.1"/>
</dbReference>
<dbReference type="OrthoDB" id="3872863at2"/>
<evidence type="ECO:0000313" key="2">
    <source>
        <dbReference type="Proteomes" id="UP001058003"/>
    </source>
</evidence>
<proteinExistence type="predicted"/>
<accession>A0A9Q9IF63</accession>
<keyword evidence="2" id="KW-1185">Reference proteome</keyword>
<dbReference type="EMBL" id="CP073767">
    <property type="protein sequence ID" value="UWZ51420.1"/>
    <property type="molecule type" value="Genomic_DNA"/>
</dbReference>
<name>A0A9Q9IF63_9ACTN</name>
<protein>
    <submittedName>
        <fullName evidence="1">Uncharacterized protein</fullName>
    </submittedName>
</protein>
<dbReference type="Proteomes" id="UP001058003">
    <property type="component" value="Chromosome"/>
</dbReference>
<dbReference type="AlphaFoldDB" id="A0A9Q9IF63"/>
<reference evidence="1" key="1">
    <citation type="submission" date="2021-04" db="EMBL/GenBank/DDBJ databases">
        <title>Dactylosporangium aurantiacum NRRL B-8018 full assembly.</title>
        <authorList>
            <person name="Hartkoorn R.C."/>
            <person name="Beaudoing E."/>
            <person name="Hot D."/>
        </authorList>
    </citation>
    <scope>NUCLEOTIDE SEQUENCE</scope>
    <source>
        <strain evidence="1">NRRL B-8018</strain>
    </source>
</reference>
<organism evidence="1 2">
    <name type="scientific">Dactylosporangium aurantiacum</name>
    <dbReference type="NCBI Taxonomy" id="35754"/>
    <lineage>
        <taxon>Bacteria</taxon>
        <taxon>Bacillati</taxon>
        <taxon>Actinomycetota</taxon>
        <taxon>Actinomycetes</taxon>
        <taxon>Micromonosporales</taxon>
        <taxon>Micromonosporaceae</taxon>
        <taxon>Dactylosporangium</taxon>
    </lineage>
</organism>
<evidence type="ECO:0000313" key="1">
    <source>
        <dbReference type="EMBL" id="UWZ51420.1"/>
    </source>
</evidence>
<dbReference type="KEGG" id="daur:Daura_32305"/>
<sequence>MLAQSGSGVFTDSRYEWHEFWPYFTRASILDGVVVTLPPTPVRRLRRASTDAWARDRLSVADYLKLLPDARPRTVLGRPADWTAGPSLLTNSPWKASTLLVAWDRADSGGTVEVTVLRASAVAGDEATLTRIAERQLSALPGWPG</sequence>
<gene>
    <name evidence="1" type="ORF">Daura_32305</name>
</gene>